<name>A0A9X3USL7_PASMD</name>
<dbReference type="Proteomes" id="UP001145481">
    <property type="component" value="Unassembled WGS sequence"/>
</dbReference>
<comment type="caution">
    <text evidence="1">The sequence shown here is derived from an EMBL/GenBank/DDBJ whole genome shotgun (WGS) entry which is preliminary data.</text>
</comment>
<dbReference type="EMBL" id="JANJHC010000005">
    <property type="protein sequence ID" value="MDA5622601.1"/>
    <property type="molecule type" value="Genomic_DNA"/>
</dbReference>
<accession>A0A9X3USL7</accession>
<dbReference type="AlphaFoldDB" id="A0A9X3USL7"/>
<organism evidence="1 2">
    <name type="scientific">Pasteurella multocida</name>
    <dbReference type="NCBI Taxonomy" id="747"/>
    <lineage>
        <taxon>Bacteria</taxon>
        <taxon>Pseudomonadati</taxon>
        <taxon>Pseudomonadota</taxon>
        <taxon>Gammaproteobacteria</taxon>
        <taxon>Pasteurellales</taxon>
        <taxon>Pasteurellaceae</taxon>
        <taxon>Pasteurella</taxon>
    </lineage>
</organism>
<evidence type="ECO:0000313" key="1">
    <source>
        <dbReference type="EMBL" id="MDA5622601.1"/>
    </source>
</evidence>
<proteinExistence type="predicted"/>
<sequence>MGNGYELEYNHIPADVAYEHGIEYPYPDEGQPQEYPLDRWVPDVPRPSMEEDLGLMADFLANWILREMDIYLSDEINKDDITVEDVKQTQLFADILNEWDWDDAKAAEELIRHRNWDFHKAKCLIDGNLLAEADEYDRELSRKWVAENGYQPPFEQGLHVRWKNYGVQREGVIGVTTDRFLSAGLYTVQTPDCMELEESILKHRSEHIPGSWGEKVRWEDLEVIND</sequence>
<gene>
    <name evidence="1" type="ORF">NM948_03425</name>
</gene>
<evidence type="ECO:0000313" key="2">
    <source>
        <dbReference type="Proteomes" id="UP001145481"/>
    </source>
</evidence>
<reference evidence="1" key="1">
    <citation type="submission" date="2022-07" db="EMBL/GenBank/DDBJ databases">
        <title>Genome-based characterization of novel serogroup A variants of Pasteurella multocida.</title>
        <authorList>
            <person name="Prajapati A."/>
            <person name="Yogisharadhya R."/>
            <person name="Mohanty N."/>
            <person name="Chanda M."/>
            <person name="Mendem S.K."/>
            <person name="Siddaramappa S."/>
            <person name="Shivachandra S.B."/>
        </authorList>
    </citation>
    <scope>NUCLEOTIDE SEQUENCE</scope>
    <source>
        <strain evidence="1">NIVEDIPm19</strain>
    </source>
</reference>
<protein>
    <submittedName>
        <fullName evidence="1">Uncharacterized protein</fullName>
    </submittedName>
</protein>
<dbReference type="RefSeq" id="WP_195189025.1">
    <property type="nucleotide sequence ID" value="NZ_JADMLJ010000019.1"/>
</dbReference>